<dbReference type="STRING" id="644352.J3NNT3"/>
<dbReference type="AlphaFoldDB" id="J3NNT3"/>
<dbReference type="GO" id="GO:0004386">
    <property type="term" value="F:helicase activity"/>
    <property type="evidence" value="ECO:0007669"/>
    <property type="project" value="UniProtKB-KW"/>
</dbReference>
<evidence type="ECO:0000313" key="14">
    <source>
        <dbReference type="EMBL" id="EJT77836.1"/>
    </source>
</evidence>
<gene>
    <name evidence="15" type="primary">20343397</name>
    <name evidence="14" type="ORF">GGTG_02939</name>
</gene>
<dbReference type="Proteomes" id="UP000006039">
    <property type="component" value="Unassembled WGS sequence"/>
</dbReference>
<keyword evidence="16" id="KW-1185">Reference proteome</keyword>
<evidence type="ECO:0000313" key="16">
    <source>
        <dbReference type="Proteomes" id="UP000006039"/>
    </source>
</evidence>
<dbReference type="PROSITE" id="PS50089">
    <property type="entry name" value="ZF_RING_2"/>
    <property type="match status" value="1"/>
</dbReference>
<dbReference type="Pfam" id="PF00097">
    <property type="entry name" value="zf-C3HC4"/>
    <property type="match status" value="1"/>
</dbReference>
<keyword evidence="7" id="KW-0862">Zinc</keyword>
<dbReference type="GO" id="GO:0005634">
    <property type="term" value="C:nucleus"/>
    <property type="evidence" value="ECO:0007669"/>
    <property type="project" value="TreeGrafter"/>
</dbReference>
<dbReference type="InterPro" id="IPR014001">
    <property type="entry name" value="Helicase_ATP-bd"/>
</dbReference>
<dbReference type="EnsemblFungi" id="EJT77836">
    <property type="protein sequence ID" value="EJT77836"/>
    <property type="gene ID" value="GGTG_02939"/>
</dbReference>
<feature type="region of interest" description="Disordered" evidence="10">
    <location>
        <begin position="172"/>
        <end position="195"/>
    </location>
</feature>
<dbReference type="PROSITE" id="PS51192">
    <property type="entry name" value="HELICASE_ATP_BIND_1"/>
    <property type="match status" value="1"/>
</dbReference>
<evidence type="ECO:0000256" key="8">
    <source>
        <dbReference type="ARBA" id="ARBA00022840"/>
    </source>
</evidence>
<evidence type="ECO:0000256" key="9">
    <source>
        <dbReference type="PROSITE-ProRule" id="PRU00175"/>
    </source>
</evidence>
<dbReference type="GO" id="GO:0016787">
    <property type="term" value="F:hydrolase activity"/>
    <property type="evidence" value="ECO:0007669"/>
    <property type="project" value="UniProtKB-KW"/>
</dbReference>
<feature type="region of interest" description="Disordered" evidence="10">
    <location>
        <begin position="542"/>
        <end position="564"/>
    </location>
</feature>
<dbReference type="GO" id="GO:0008270">
    <property type="term" value="F:zinc ion binding"/>
    <property type="evidence" value="ECO:0007669"/>
    <property type="project" value="UniProtKB-KW"/>
</dbReference>
<evidence type="ECO:0000259" key="12">
    <source>
        <dbReference type="PROSITE" id="PS51192"/>
    </source>
</evidence>
<dbReference type="Gene3D" id="3.30.40.10">
    <property type="entry name" value="Zinc/RING finger domain, C3HC4 (zinc finger)"/>
    <property type="match status" value="1"/>
</dbReference>
<evidence type="ECO:0000256" key="10">
    <source>
        <dbReference type="SAM" id="MobiDB-lite"/>
    </source>
</evidence>
<dbReference type="InterPro" id="IPR018957">
    <property type="entry name" value="Znf_C3HC4_RING-type"/>
</dbReference>
<keyword evidence="5" id="KW-0378">Hydrolase</keyword>
<dbReference type="GO" id="GO:0008094">
    <property type="term" value="F:ATP-dependent activity, acting on DNA"/>
    <property type="evidence" value="ECO:0007669"/>
    <property type="project" value="TreeGrafter"/>
</dbReference>
<evidence type="ECO:0000256" key="3">
    <source>
        <dbReference type="ARBA" id="ARBA00022741"/>
    </source>
</evidence>
<dbReference type="GO" id="GO:0005524">
    <property type="term" value="F:ATP binding"/>
    <property type="evidence" value="ECO:0007669"/>
    <property type="project" value="UniProtKB-KW"/>
</dbReference>
<reference evidence="14" key="3">
    <citation type="submission" date="2010-09" db="EMBL/GenBank/DDBJ databases">
        <title>Annotation of Gaeumannomyces graminis var. tritici R3-111a-1.</title>
        <authorList>
            <consortium name="The Broad Institute Genome Sequencing Platform"/>
            <person name="Ma L.-J."/>
            <person name="Dead R."/>
            <person name="Young S.K."/>
            <person name="Zeng Q."/>
            <person name="Gargeya S."/>
            <person name="Fitzgerald M."/>
            <person name="Haas B."/>
            <person name="Abouelleil A."/>
            <person name="Alvarado L."/>
            <person name="Arachchi H.M."/>
            <person name="Berlin A."/>
            <person name="Brown A."/>
            <person name="Chapman S.B."/>
            <person name="Chen Z."/>
            <person name="Dunbar C."/>
            <person name="Freedman E."/>
            <person name="Gearin G."/>
            <person name="Gellesch M."/>
            <person name="Goldberg J."/>
            <person name="Griggs A."/>
            <person name="Gujja S."/>
            <person name="Heiman D."/>
            <person name="Howarth C."/>
            <person name="Larson L."/>
            <person name="Lui A."/>
            <person name="MacDonald P.J.P."/>
            <person name="Mehta T."/>
            <person name="Montmayeur A."/>
            <person name="Murphy C."/>
            <person name="Neiman D."/>
            <person name="Pearson M."/>
            <person name="Priest M."/>
            <person name="Roberts A."/>
            <person name="Saif S."/>
            <person name="Shea T."/>
            <person name="Shenoy N."/>
            <person name="Sisk P."/>
            <person name="Stolte C."/>
            <person name="Sykes S."/>
            <person name="Yandava C."/>
            <person name="Wortman J."/>
            <person name="Nusbaum C."/>
            <person name="Birren B."/>
        </authorList>
    </citation>
    <scope>NUCLEOTIDE SEQUENCE</scope>
    <source>
        <strain evidence="14">R3-111a-1</strain>
    </source>
</reference>
<dbReference type="PANTHER" id="PTHR45626:SF52">
    <property type="entry name" value="SINGLE-STRANDED DNA-DEPENDENT ATPASE (EUROFUNG)"/>
    <property type="match status" value="1"/>
</dbReference>
<dbReference type="InterPro" id="IPR038718">
    <property type="entry name" value="SNF2-like_sf"/>
</dbReference>
<dbReference type="InterPro" id="IPR000330">
    <property type="entry name" value="SNF2_N"/>
</dbReference>
<proteinExistence type="inferred from homology"/>
<dbReference type="SUPFAM" id="SSF57850">
    <property type="entry name" value="RING/U-box"/>
    <property type="match status" value="1"/>
</dbReference>
<reference evidence="14" key="2">
    <citation type="submission" date="2010-07" db="EMBL/GenBank/DDBJ databases">
        <authorList>
            <consortium name="The Broad Institute Genome Sequencing Platform"/>
            <consortium name="Broad Institute Genome Sequencing Center for Infectious Disease"/>
            <person name="Ma L.-J."/>
            <person name="Dead R."/>
            <person name="Young S."/>
            <person name="Zeng Q."/>
            <person name="Koehrsen M."/>
            <person name="Alvarado L."/>
            <person name="Berlin A."/>
            <person name="Chapman S.B."/>
            <person name="Chen Z."/>
            <person name="Freedman E."/>
            <person name="Gellesch M."/>
            <person name="Goldberg J."/>
            <person name="Griggs A."/>
            <person name="Gujja S."/>
            <person name="Heilman E.R."/>
            <person name="Heiman D."/>
            <person name="Hepburn T."/>
            <person name="Howarth C."/>
            <person name="Jen D."/>
            <person name="Larson L."/>
            <person name="Mehta T."/>
            <person name="Neiman D."/>
            <person name="Pearson M."/>
            <person name="Roberts A."/>
            <person name="Saif S."/>
            <person name="Shea T."/>
            <person name="Shenoy N."/>
            <person name="Sisk P."/>
            <person name="Stolte C."/>
            <person name="Sykes S."/>
            <person name="Walk T."/>
            <person name="White J."/>
            <person name="Yandava C."/>
            <person name="Haas B."/>
            <person name="Nusbaum C."/>
            <person name="Birren B."/>
        </authorList>
    </citation>
    <scope>NUCLEOTIDE SEQUENCE</scope>
    <source>
        <strain evidence="14">R3-111a-1</strain>
    </source>
</reference>
<dbReference type="InterPro" id="IPR013083">
    <property type="entry name" value="Znf_RING/FYVE/PHD"/>
</dbReference>
<dbReference type="InterPro" id="IPR001650">
    <property type="entry name" value="Helicase_C-like"/>
</dbReference>
<feature type="domain" description="Helicase ATP-binding" evidence="12">
    <location>
        <begin position="504"/>
        <end position="714"/>
    </location>
</feature>
<dbReference type="VEuPathDB" id="FungiDB:GGTG_02939"/>
<dbReference type="GeneID" id="20343397"/>
<keyword evidence="6" id="KW-0347">Helicase</keyword>
<keyword evidence="4 9" id="KW-0863">Zinc-finger</keyword>
<dbReference type="InterPro" id="IPR050628">
    <property type="entry name" value="SNF2_RAD54_helicase_TF"/>
</dbReference>
<dbReference type="SMART" id="SM00490">
    <property type="entry name" value="HELICc"/>
    <property type="match status" value="1"/>
</dbReference>
<dbReference type="Pfam" id="PF00271">
    <property type="entry name" value="Helicase_C"/>
    <property type="match status" value="1"/>
</dbReference>
<dbReference type="RefSeq" id="XP_009218981.1">
    <property type="nucleotide sequence ID" value="XM_009220717.1"/>
</dbReference>
<dbReference type="CDD" id="cd18793">
    <property type="entry name" value="SF2_C_SNF"/>
    <property type="match status" value="1"/>
</dbReference>
<sequence length="1169" mass="129630">MASNGTFPPLCLLPPSPPPSLRKRSRSEGELQDLVCAAPVSSPENADLGSQAHTFASPQQGRPTASHVQPHLAQPAWDPRLLLNPRAASLPINPAAHRHVAAFSRRAAAPADPAANQVFQFSSPSPAVHLAEAEEQPAISPHSLEQPLHPTNGVGAMIERINNVESRAFVPEPKRRKLEPSPQPMASSSRGSSGMLGGYIKEQKTGEVSGGGLVKAPQTVDLTENADGEVVVLKPGLQEVCYGTLETASVNCHSVPAPRPGGLNLASAGYWPPIKAILRRKVNDPTTTVQVYDHTREVFGTVDHRISAALARLLDAPTVQLRTESRIPSRKRQPDEVIGQPISRAYRLEITLFGRRALADGVGKVLKENRLRLINPTIVPRGIPVVNPHANDPPPTTVPKPVASQATYTTPVSMQKTLDEIRHDAMSVFDTLSQSEELPEMEPGPLIMTELLPHQKQGLFFMTARENPDGSAAQRAHIRTLWQKRQVHGGHVEYLNLVTQHTEPSRPKETLGGILADMMGLGKTLSILSLVASSLDKAEEWADKEPEQPLAHKNKKSSSSKFSAPLPEPLGLTRLSINAKTTLLVCPLSTITNWEEQLKQHIKPKGLSYYIYHGQNRITDPIQLAAYDLVLTTYGSVSSELTARNKRKVKQFPLEEIGWFRIVLDEAHMIREQGTLQFKAACRLQASRRWAVTGTPVQNRLDDLAALLAFLRLKPFDDRGRFNQHIVTPFKMADPEIIPKLRLLVDTVTLRRLKDKIQLPSRTDEVIKLTFSPDEQRLYDMFAKNAKDRVQALTGSRERILGGKTYIHILQSILRLRLICAHGAELLSDEDLKTVQGMTQESAIDLDSDEESDKPTLTAAKAHSMFHLMKQTNSENCVMCQRKPGSNDGADMESERQEDVIGFMTPCFHIYCLKCIRQWRDEDQGFSHNSNKVGACPICHDQIKFAATELRRAHIEAQDEDTLRTNAVAMNRGRGGGKKFENYSGPHTKTIALVEELLSARKDSQLMPDEPPIKSVIFSGWTSHLDLIEIALDAAGIKHTRLDGKMSRTQRTQAMDVFRDDTSVEVILVSIMAGGLGLNLTAGSRVFVMEPQYNPAAEAQAVDRVHRLGQKRAVKTVRYIMKDSFEEQMVALQEKKIKLANLSMDRDVTNLDKREAARQRLMDLKDLFK</sequence>
<dbReference type="PROSITE" id="PS51194">
    <property type="entry name" value="HELICASE_CTER"/>
    <property type="match status" value="1"/>
</dbReference>
<feature type="domain" description="Helicase C-terminal" evidence="13">
    <location>
        <begin position="993"/>
        <end position="1155"/>
    </location>
</feature>
<dbReference type="PROSITE" id="PS00518">
    <property type="entry name" value="ZF_RING_1"/>
    <property type="match status" value="1"/>
</dbReference>
<name>J3NNT3_GAET3</name>
<dbReference type="SMART" id="SM00487">
    <property type="entry name" value="DEXDc"/>
    <property type="match status" value="1"/>
</dbReference>
<dbReference type="HOGENOM" id="CLU_000315_2_7_1"/>
<keyword evidence="3" id="KW-0547">Nucleotide-binding</keyword>
<dbReference type="InterPro" id="IPR017907">
    <property type="entry name" value="Znf_RING_CS"/>
</dbReference>
<dbReference type="InterPro" id="IPR001841">
    <property type="entry name" value="Znf_RING"/>
</dbReference>
<evidence type="ECO:0000313" key="15">
    <source>
        <dbReference type="EnsemblFungi" id="EJT77836"/>
    </source>
</evidence>
<dbReference type="eggNOG" id="KOG1001">
    <property type="taxonomic scope" value="Eukaryota"/>
</dbReference>
<dbReference type="CDD" id="cd18008">
    <property type="entry name" value="DEXDc_SHPRH-like"/>
    <property type="match status" value="1"/>
</dbReference>
<evidence type="ECO:0000256" key="4">
    <source>
        <dbReference type="ARBA" id="ARBA00022771"/>
    </source>
</evidence>
<evidence type="ECO:0000259" key="11">
    <source>
        <dbReference type="PROSITE" id="PS50089"/>
    </source>
</evidence>
<protein>
    <submittedName>
        <fullName evidence="14">Transcription termination factor 2</fullName>
    </submittedName>
</protein>
<dbReference type="Gene3D" id="3.40.50.10810">
    <property type="entry name" value="Tandem AAA-ATPase domain"/>
    <property type="match status" value="1"/>
</dbReference>
<reference evidence="15" key="5">
    <citation type="submission" date="2018-04" db="UniProtKB">
        <authorList>
            <consortium name="EnsemblFungi"/>
        </authorList>
    </citation>
    <scope>IDENTIFICATION</scope>
    <source>
        <strain evidence="15">R3-111a-1</strain>
    </source>
</reference>
<organism evidence="14">
    <name type="scientific">Gaeumannomyces tritici (strain R3-111a-1)</name>
    <name type="common">Wheat and barley take-all root rot fungus</name>
    <name type="synonym">Gaeumannomyces graminis var. tritici</name>
    <dbReference type="NCBI Taxonomy" id="644352"/>
    <lineage>
        <taxon>Eukaryota</taxon>
        <taxon>Fungi</taxon>
        <taxon>Dikarya</taxon>
        <taxon>Ascomycota</taxon>
        <taxon>Pezizomycotina</taxon>
        <taxon>Sordariomycetes</taxon>
        <taxon>Sordariomycetidae</taxon>
        <taxon>Magnaporthales</taxon>
        <taxon>Magnaporthaceae</taxon>
        <taxon>Gaeumannomyces</taxon>
    </lineage>
</organism>
<evidence type="ECO:0000256" key="2">
    <source>
        <dbReference type="ARBA" id="ARBA00022723"/>
    </source>
</evidence>
<reference evidence="16" key="1">
    <citation type="submission" date="2010-07" db="EMBL/GenBank/DDBJ databases">
        <title>The genome sequence of Gaeumannomyces graminis var. tritici strain R3-111a-1.</title>
        <authorList>
            <consortium name="The Broad Institute Genome Sequencing Platform"/>
            <person name="Ma L.-J."/>
            <person name="Dead R."/>
            <person name="Young S."/>
            <person name="Zeng Q."/>
            <person name="Koehrsen M."/>
            <person name="Alvarado L."/>
            <person name="Berlin A."/>
            <person name="Chapman S.B."/>
            <person name="Chen Z."/>
            <person name="Freedman E."/>
            <person name="Gellesch M."/>
            <person name="Goldberg J."/>
            <person name="Griggs A."/>
            <person name="Gujja S."/>
            <person name="Heilman E.R."/>
            <person name="Heiman D."/>
            <person name="Hepburn T."/>
            <person name="Howarth C."/>
            <person name="Jen D."/>
            <person name="Larson L."/>
            <person name="Mehta T."/>
            <person name="Neiman D."/>
            <person name="Pearson M."/>
            <person name="Roberts A."/>
            <person name="Saif S."/>
            <person name="Shea T."/>
            <person name="Shenoy N."/>
            <person name="Sisk P."/>
            <person name="Stolte C."/>
            <person name="Sykes S."/>
            <person name="Walk T."/>
            <person name="White J."/>
            <person name="Yandava C."/>
            <person name="Haas B."/>
            <person name="Nusbaum C."/>
            <person name="Birren B."/>
        </authorList>
    </citation>
    <scope>NUCLEOTIDE SEQUENCE [LARGE SCALE GENOMIC DNA]</scope>
    <source>
        <strain evidence="16">R3-111a-1</strain>
    </source>
</reference>
<evidence type="ECO:0000256" key="5">
    <source>
        <dbReference type="ARBA" id="ARBA00022801"/>
    </source>
</evidence>
<feature type="domain" description="RING-type" evidence="11">
    <location>
        <begin position="877"/>
        <end position="940"/>
    </location>
</feature>
<dbReference type="SUPFAM" id="SSF52540">
    <property type="entry name" value="P-loop containing nucleoside triphosphate hydrolases"/>
    <property type="match status" value="2"/>
</dbReference>
<dbReference type="SMART" id="SM00184">
    <property type="entry name" value="RING"/>
    <property type="match status" value="1"/>
</dbReference>
<feature type="compositionally biased region" description="Pro residues" evidence="10">
    <location>
        <begin position="11"/>
        <end position="20"/>
    </location>
</feature>
<keyword evidence="8" id="KW-0067">ATP-binding</keyword>
<reference evidence="15" key="4">
    <citation type="journal article" date="2015" name="G3 (Bethesda)">
        <title>Genome sequences of three phytopathogenic species of the Magnaporthaceae family of fungi.</title>
        <authorList>
            <person name="Okagaki L.H."/>
            <person name="Nunes C.C."/>
            <person name="Sailsbery J."/>
            <person name="Clay B."/>
            <person name="Brown D."/>
            <person name="John T."/>
            <person name="Oh Y."/>
            <person name="Young N."/>
            <person name="Fitzgerald M."/>
            <person name="Haas B.J."/>
            <person name="Zeng Q."/>
            <person name="Young S."/>
            <person name="Adiconis X."/>
            <person name="Fan L."/>
            <person name="Levin J.Z."/>
            <person name="Mitchell T.K."/>
            <person name="Okubara P.A."/>
            <person name="Farman M.L."/>
            <person name="Kohn L.M."/>
            <person name="Birren B."/>
            <person name="Ma L.-J."/>
            <person name="Dean R.A."/>
        </authorList>
    </citation>
    <scope>NUCLEOTIDE SEQUENCE</scope>
    <source>
        <strain evidence="15">R3-111a-1</strain>
    </source>
</reference>
<evidence type="ECO:0000256" key="7">
    <source>
        <dbReference type="ARBA" id="ARBA00022833"/>
    </source>
</evidence>
<evidence type="ECO:0000256" key="1">
    <source>
        <dbReference type="ARBA" id="ARBA00007025"/>
    </source>
</evidence>
<feature type="region of interest" description="Disordered" evidence="10">
    <location>
        <begin position="1"/>
        <end position="66"/>
    </location>
</feature>
<dbReference type="Pfam" id="PF00176">
    <property type="entry name" value="SNF2-rel_dom"/>
    <property type="match status" value="1"/>
</dbReference>
<dbReference type="InterPro" id="IPR027417">
    <property type="entry name" value="P-loop_NTPase"/>
</dbReference>
<dbReference type="PANTHER" id="PTHR45626">
    <property type="entry name" value="TRANSCRIPTION TERMINATION FACTOR 2-RELATED"/>
    <property type="match status" value="1"/>
</dbReference>
<keyword evidence="2" id="KW-0479">Metal-binding</keyword>
<dbReference type="EMBL" id="GL385396">
    <property type="protein sequence ID" value="EJT77836.1"/>
    <property type="molecule type" value="Genomic_DNA"/>
</dbReference>
<accession>J3NNT3</accession>
<evidence type="ECO:0000259" key="13">
    <source>
        <dbReference type="PROSITE" id="PS51194"/>
    </source>
</evidence>
<dbReference type="GO" id="GO:0006281">
    <property type="term" value="P:DNA repair"/>
    <property type="evidence" value="ECO:0007669"/>
    <property type="project" value="TreeGrafter"/>
</dbReference>
<dbReference type="InterPro" id="IPR049730">
    <property type="entry name" value="SNF2/RAD54-like_C"/>
</dbReference>
<dbReference type="OrthoDB" id="448448at2759"/>
<evidence type="ECO:0000256" key="6">
    <source>
        <dbReference type="ARBA" id="ARBA00022806"/>
    </source>
</evidence>
<dbReference type="Gene3D" id="3.40.50.300">
    <property type="entry name" value="P-loop containing nucleotide triphosphate hydrolases"/>
    <property type="match status" value="1"/>
</dbReference>
<comment type="similarity">
    <text evidence="1">Belongs to the SNF2/RAD54 helicase family.</text>
</comment>
<feature type="compositionally biased region" description="Polar residues" evidence="10">
    <location>
        <begin position="51"/>
        <end position="66"/>
    </location>
</feature>